<gene>
    <name evidence="1" type="ORF">J2Z19_004703</name>
</gene>
<dbReference type="Proteomes" id="UP000823773">
    <property type="component" value="Unassembled WGS sequence"/>
</dbReference>
<evidence type="ECO:0000313" key="1">
    <source>
        <dbReference type="EMBL" id="MBP1874970.1"/>
    </source>
</evidence>
<comment type="caution">
    <text evidence="1">The sequence shown here is derived from an EMBL/GenBank/DDBJ whole genome shotgun (WGS) entry which is preliminary data.</text>
</comment>
<sequence>MAPKYFLKKLERKSRKTLPVRNDTLIERLPIAQLARSGRVHAGTFSCPNIFMPKHCHALHRFYRSGSAPPHD</sequence>
<reference evidence="1" key="1">
    <citation type="submission" date="2021-03" db="EMBL/GenBank/DDBJ databases">
        <title>Genomic Encyclopedia of Type Strains, Phase IV (KMG-IV): sequencing the most valuable type-strain genomes for metagenomic binning, comparative biology and taxonomic classification.</title>
        <authorList>
            <person name="Goeker M."/>
        </authorList>
    </citation>
    <scope>NUCLEOTIDE SEQUENCE</scope>
    <source>
        <strain evidence="1">DSM 18131</strain>
    </source>
</reference>
<keyword evidence="2" id="KW-1185">Reference proteome</keyword>
<accession>A0ACC5T1M7</accession>
<name>A0ACC5T1M7_ENSAD</name>
<protein>
    <submittedName>
        <fullName evidence="1">Uncharacterized protein</fullName>
    </submittedName>
</protein>
<organism evidence="1 2">
    <name type="scientific">Ensifer adhaerens</name>
    <name type="common">Sinorhizobium morelense</name>
    <dbReference type="NCBI Taxonomy" id="106592"/>
    <lineage>
        <taxon>Bacteria</taxon>
        <taxon>Pseudomonadati</taxon>
        <taxon>Pseudomonadota</taxon>
        <taxon>Alphaproteobacteria</taxon>
        <taxon>Hyphomicrobiales</taxon>
        <taxon>Rhizobiaceae</taxon>
        <taxon>Sinorhizobium/Ensifer group</taxon>
        <taxon>Ensifer</taxon>
    </lineage>
</organism>
<evidence type="ECO:0000313" key="2">
    <source>
        <dbReference type="Proteomes" id="UP000823773"/>
    </source>
</evidence>
<dbReference type="EMBL" id="JAGGJR010000008">
    <property type="protein sequence ID" value="MBP1874970.1"/>
    <property type="molecule type" value="Genomic_DNA"/>
</dbReference>
<proteinExistence type="predicted"/>